<sequence>MDFNKNSLLNELNEDVENLSIKSKTSPKLTMRKMQSLIRDYRLIDSSTGIITMSIVNLLNIQNADNILECGCGQEYSLPYICGVKKPSSNLYLTDFQEVKLRKIKQKVQLLEDHPLCQDIYDHRLVPDVEFQQKYESKKLNIVVELADATQLNYPSNMFDSYYGGLLLDEVQEPQRIVVEAYRVLKKGGRAGFTVFSEKDEKEYEVYKIIDNAYLQILQEQEDSINQDEIQMKKTRKASSYTYEELDSFYLEIYQIGSRAKIQKYLQLANFQNILIWESFVPVQCYDANHFNECFEVFAQDQNWDPNLKQKVFELSKCKYFEKMQETNKPFGFTVICAVAQKL</sequence>
<evidence type="ECO:0000313" key="2">
    <source>
        <dbReference type="EMBL" id="EAR90217.1"/>
    </source>
</evidence>
<name>Q22Y07_TETTS</name>
<dbReference type="AlphaFoldDB" id="Q22Y07"/>
<dbReference type="GO" id="GO:0032259">
    <property type="term" value="P:methylation"/>
    <property type="evidence" value="ECO:0007669"/>
    <property type="project" value="UniProtKB-KW"/>
</dbReference>
<dbReference type="STRING" id="312017.Q22Y07"/>
<gene>
    <name evidence="2" type="ORF">TTHERM_00355640</name>
</gene>
<evidence type="ECO:0000259" key="1">
    <source>
        <dbReference type="Pfam" id="PF08241"/>
    </source>
</evidence>
<proteinExistence type="predicted"/>
<accession>Q22Y07</accession>
<reference evidence="3" key="1">
    <citation type="journal article" date="2006" name="PLoS Biol.">
        <title>Macronuclear genome sequence of the ciliate Tetrahymena thermophila, a model eukaryote.</title>
        <authorList>
            <person name="Eisen J.A."/>
            <person name="Coyne R.S."/>
            <person name="Wu M."/>
            <person name="Wu D."/>
            <person name="Thiagarajan M."/>
            <person name="Wortman J.R."/>
            <person name="Badger J.H."/>
            <person name="Ren Q."/>
            <person name="Amedeo P."/>
            <person name="Jones K.M."/>
            <person name="Tallon L.J."/>
            <person name="Delcher A.L."/>
            <person name="Salzberg S.L."/>
            <person name="Silva J.C."/>
            <person name="Haas B.J."/>
            <person name="Majoros W.H."/>
            <person name="Farzad M."/>
            <person name="Carlton J.M."/>
            <person name="Smith R.K. Jr."/>
            <person name="Garg J."/>
            <person name="Pearlman R.E."/>
            <person name="Karrer K.M."/>
            <person name="Sun L."/>
            <person name="Manning G."/>
            <person name="Elde N.C."/>
            <person name="Turkewitz A.P."/>
            <person name="Asai D.J."/>
            <person name="Wilkes D.E."/>
            <person name="Wang Y."/>
            <person name="Cai H."/>
            <person name="Collins K."/>
            <person name="Stewart B.A."/>
            <person name="Lee S.R."/>
            <person name="Wilamowska K."/>
            <person name="Weinberg Z."/>
            <person name="Ruzzo W.L."/>
            <person name="Wloga D."/>
            <person name="Gaertig J."/>
            <person name="Frankel J."/>
            <person name="Tsao C.-C."/>
            <person name="Gorovsky M.A."/>
            <person name="Keeling P.J."/>
            <person name="Waller R.F."/>
            <person name="Patron N.J."/>
            <person name="Cherry J.M."/>
            <person name="Stover N.A."/>
            <person name="Krieger C.J."/>
            <person name="del Toro C."/>
            <person name="Ryder H.F."/>
            <person name="Williamson S.C."/>
            <person name="Barbeau R.A."/>
            <person name="Hamilton E.P."/>
            <person name="Orias E."/>
        </authorList>
    </citation>
    <scope>NUCLEOTIDE SEQUENCE [LARGE SCALE GENOMIC DNA]</scope>
    <source>
        <strain evidence="3">SB210</strain>
    </source>
</reference>
<dbReference type="Gene3D" id="3.40.50.150">
    <property type="entry name" value="Vaccinia Virus protein VP39"/>
    <property type="match status" value="1"/>
</dbReference>
<organism evidence="2 3">
    <name type="scientific">Tetrahymena thermophila (strain SB210)</name>
    <dbReference type="NCBI Taxonomy" id="312017"/>
    <lineage>
        <taxon>Eukaryota</taxon>
        <taxon>Sar</taxon>
        <taxon>Alveolata</taxon>
        <taxon>Ciliophora</taxon>
        <taxon>Intramacronucleata</taxon>
        <taxon>Oligohymenophorea</taxon>
        <taxon>Hymenostomatida</taxon>
        <taxon>Tetrahymenina</taxon>
        <taxon>Tetrahymenidae</taxon>
        <taxon>Tetrahymena</taxon>
    </lineage>
</organism>
<dbReference type="InterPro" id="IPR029063">
    <property type="entry name" value="SAM-dependent_MTases_sf"/>
</dbReference>
<keyword evidence="2" id="KW-0489">Methyltransferase</keyword>
<dbReference type="PANTHER" id="PTHR43591:SF24">
    <property type="entry name" value="2-METHOXY-6-POLYPRENYL-1,4-BENZOQUINOL METHYLASE, MITOCHONDRIAL"/>
    <property type="match status" value="1"/>
</dbReference>
<dbReference type="InterPro" id="IPR013216">
    <property type="entry name" value="Methyltransf_11"/>
</dbReference>
<dbReference type="OrthoDB" id="291660at2759"/>
<dbReference type="RefSeq" id="XP_001010462.1">
    <property type="nucleotide sequence ID" value="XM_001010462.1"/>
</dbReference>
<dbReference type="Pfam" id="PF08241">
    <property type="entry name" value="Methyltransf_11"/>
    <property type="match status" value="1"/>
</dbReference>
<dbReference type="SUPFAM" id="SSF53335">
    <property type="entry name" value="S-adenosyl-L-methionine-dependent methyltransferases"/>
    <property type="match status" value="1"/>
</dbReference>
<dbReference type="GO" id="GO:0008757">
    <property type="term" value="F:S-adenosylmethionine-dependent methyltransferase activity"/>
    <property type="evidence" value="ECO:0007669"/>
    <property type="project" value="InterPro"/>
</dbReference>
<dbReference type="Proteomes" id="UP000009168">
    <property type="component" value="Unassembled WGS sequence"/>
</dbReference>
<feature type="domain" description="Methyltransferase type 11" evidence="1">
    <location>
        <begin position="132"/>
        <end position="191"/>
    </location>
</feature>
<dbReference type="HOGENOM" id="CLU_057433_0_0_1"/>
<dbReference type="PANTHER" id="PTHR43591">
    <property type="entry name" value="METHYLTRANSFERASE"/>
    <property type="match status" value="1"/>
</dbReference>
<keyword evidence="2" id="KW-0808">Transferase</keyword>
<evidence type="ECO:0000313" key="3">
    <source>
        <dbReference type="Proteomes" id="UP000009168"/>
    </source>
</evidence>
<dbReference type="InParanoid" id="Q22Y07"/>
<dbReference type="GeneID" id="7837312"/>
<dbReference type="KEGG" id="tet:TTHERM_00355640"/>
<protein>
    <submittedName>
        <fullName evidence="2">Methyltransferase domain protein</fullName>
    </submittedName>
</protein>
<dbReference type="EMBL" id="GG662749">
    <property type="protein sequence ID" value="EAR90217.1"/>
    <property type="molecule type" value="Genomic_DNA"/>
</dbReference>
<keyword evidence="3" id="KW-1185">Reference proteome</keyword>